<sequence length="163" mass="18605">MLESIVAAIENENVLFAICKVEDQKVITSLVTEAGGKELQVPDEDLTLQEFLEAGEERIHNLELELAKLYGELQTEIRENLERLVLLKEVLSAENERLLVLEKACEAKYVTLIEGWLPESSREPAISELRDSIDYVFIDARKPEQSEEPPTKLRNLRGLEPFQ</sequence>
<keyword evidence="1" id="KW-0175">Coiled coil</keyword>
<feature type="non-terminal residue" evidence="3">
    <location>
        <position position="163"/>
    </location>
</feature>
<evidence type="ECO:0000313" key="3">
    <source>
        <dbReference type="EMBL" id="GAI22691.1"/>
    </source>
</evidence>
<dbReference type="EMBL" id="BARV01020025">
    <property type="protein sequence ID" value="GAI22691.1"/>
    <property type="molecule type" value="Genomic_DNA"/>
</dbReference>
<gene>
    <name evidence="3" type="ORF">S06H3_33537</name>
</gene>
<proteinExistence type="predicted"/>
<feature type="coiled-coil region" evidence="1">
    <location>
        <begin position="52"/>
        <end position="79"/>
    </location>
</feature>
<organism evidence="3">
    <name type="scientific">marine sediment metagenome</name>
    <dbReference type="NCBI Taxonomy" id="412755"/>
    <lineage>
        <taxon>unclassified sequences</taxon>
        <taxon>metagenomes</taxon>
        <taxon>ecological metagenomes</taxon>
    </lineage>
</organism>
<protein>
    <submittedName>
        <fullName evidence="3">Uncharacterized protein</fullName>
    </submittedName>
</protein>
<feature type="compositionally biased region" description="Basic and acidic residues" evidence="2">
    <location>
        <begin position="140"/>
        <end position="151"/>
    </location>
</feature>
<evidence type="ECO:0000256" key="2">
    <source>
        <dbReference type="SAM" id="MobiDB-lite"/>
    </source>
</evidence>
<dbReference type="AlphaFoldDB" id="X1MXE4"/>
<evidence type="ECO:0000256" key="1">
    <source>
        <dbReference type="SAM" id="Coils"/>
    </source>
</evidence>
<feature type="region of interest" description="Disordered" evidence="2">
    <location>
        <begin position="140"/>
        <end position="163"/>
    </location>
</feature>
<reference evidence="3" key="1">
    <citation type="journal article" date="2014" name="Front. Microbiol.">
        <title>High frequency of phylogenetically diverse reductive dehalogenase-homologous genes in deep subseafloor sedimentary metagenomes.</title>
        <authorList>
            <person name="Kawai M."/>
            <person name="Futagami T."/>
            <person name="Toyoda A."/>
            <person name="Takaki Y."/>
            <person name="Nishi S."/>
            <person name="Hori S."/>
            <person name="Arai W."/>
            <person name="Tsubouchi T."/>
            <person name="Morono Y."/>
            <person name="Uchiyama I."/>
            <person name="Ito T."/>
            <person name="Fujiyama A."/>
            <person name="Inagaki F."/>
            <person name="Takami H."/>
        </authorList>
    </citation>
    <scope>NUCLEOTIDE SEQUENCE</scope>
    <source>
        <strain evidence="3">Expedition CK06-06</strain>
    </source>
</reference>
<name>X1MXE4_9ZZZZ</name>
<comment type="caution">
    <text evidence="3">The sequence shown here is derived from an EMBL/GenBank/DDBJ whole genome shotgun (WGS) entry which is preliminary data.</text>
</comment>
<accession>X1MXE4</accession>